<reference evidence="3" key="1">
    <citation type="journal article" date="2010" name="Genome Res.">
        <title>Population genomic sequencing of Coccidioides fungi reveals recent hybridization and transposon control.</title>
        <authorList>
            <person name="Neafsey D.E."/>
            <person name="Barker B.M."/>
            <person name="Sharpton T.J."/>
            <person name="Stajich J.E."/>
            <person name="Park D.J."/>
            <person name="Whiston E."/>
            <person name="Hung C.-Y."/>
            <person name="McMahan C."/>
            <person name="White J."/>
            <person name="Sykes S."/>
            <person name="Heiman D."/>
            <person name="Young S."/>
            <person name="Zeng Q."/>
            <person name="Abouelleil A."/>
            <person name="Aftuck L."/>
            <person name="Bessette D."/>
            <person name="Brown A."/>
            <person name="FitzGerald M."/>
            <person name="Lui A."/>
            <person name="Macdonald J.P."/>
            <person name="Priest M."/>
            <person name="Orbach M.J."/>
            <person name="Galgiani J.N."/>
            <person name="Kirkland T.N."/>
            <person name="Cole G.T."/>
            <person name="Birren B.W."/>
            <person name="Henn M.R."/>
            <person name="Taylor J.W."/>
            <person name="Rounsley S.D."/>
        </authorList>
    </citation>
    <scope>NUCLEOTIDE SEQUENCE [LARGE SCALE GENOMIC DNA]</scope>
    <source>
        <strain evidence="3">H538.4</strain>
    </source>
</reference>
<dbReference type="VEuPathDB" id="FungiDB:CIHG_09553"/>
<dbReference type="AlphaFoldDB" id="A0A0J8S4L9"/>
<protein>
    <submittedName>
        <fullName evidence="2">Uncharacterized protein</fullName>
    </submittedName>
</protein>
<evidence type="ECO:0000313" key="3">
    <source>
        <dbReference type="Proteomes" id="UP000054563"/>
    </source>
</evidence>
<evidence type="ECO:0000313" key="2">
    <source>
        <dbReference type="EMBL" id="KMU91746.1"/>
    </source>
</evidence>
<name>A0A0J8S4L9_COCIT</name>
<accession>A0A0J8S4L9</accession>
<organism evidence="2 3">
    <name type="scientific">Coccidioides immitis H538.4</name>
    <dbReference type="NCBI Taxonomy" id="396776"/>
    <lineage>
        <taxon>Eukaryota</taxon>
        <taxon>Fungi</taxon>
        <taxon>Dikarya</taxon>
        <taxon>Ascomycota</taxon>
        <taxon>Pezizomycotina</taxon>
        <taxon>Eurotiomycetes</taxon>
        <taxon>Eurotiomycetidae</taxon>
        <taxon>Onygenales</taxon>
        <taxon>Onygenaceae</taxon>
        <taxon>Coccidioides</taxon>
    </lineage>
</organism>
<dbReference type="Proteomes" id="UP000054563">
    <property type="component" value="Unassembled WGS sequence"/>
</dbReference>
<feature type="compositionally biased region" description="Basic and acidic residues" evidence="1">
    <location>
        <begin position="156"/>
        <end position="165"/>
    </location>
</feature>
<proteinExistence type="predicted"/>
<dbReference type="EMBL" id="DS017042">
    <property type="protein sequence ID" value="KMU91746.1"/>
    <property type="molecule type" value="Genomic_DNA"/>
</dbReference>
<evidence type="ECO:0000256" key="1">
    <source>
        <dbReference type="SAM" id="MobiDB-lite"/>
    </source>
</evidence>
<feature type="region of interest" description="Disordered" evidence="1">
    <location>
        <begin position="125"/>
        <end position="180"/>
    </location>
</feature>
<sequence>MRGNRGLGISDSLTALDAATQEIAISALCLSVSSTAKARLISRTTARSWKESVIPESCPREGHIKVLSRPYFKAAVRIPAIASKTVEEMHKAATANIITIHVCRFFAPVSLRSFSAASERKGTLERVSKRKSENGVSGHVRSSLAVRPVETTKLNIKRETPEEKSANAADSAGRPGFRNN</sequence>
<gene>
    <name evidence="2" type="ORF">CIHG_09553</name>
</gene>